<dbReference type="EMBL" id="CAJPWZ010000373">
    <property type="protein sequence ID" value="CAG2191915.1"/>
    <property type="molecule type" value="Genomic_DNA"/>
</dbReference>
<proteinExistence type="predicted"/>
<feature type="region of interest" description="Disordered" evidence="5">
    <location>
        <begin position="210"/>
        <end position="271"/>
    </location>
</feature>
<feature type="transmembrane region" description="Helical" evidence="6">
    <location>
        <begin position="170"/>
        <end position="196"/>
    </location>
</feature>
<keyword evidence="8" id="KW-1185">Reference proteome</keyword>
<keyword evidence="4 6" id="KW-0472">Membrane</keyword>
<evidence type="ECO:0000313" key="8">
    <source>
        <dbReference type="Proteomes" id="UP000683360"/>
    </source>
</evidence>
<organism evidence="7 8">
    <name type="scientific">Mytilus edulis</name>
    <name type="common">Blue mussel</name>
    <dbReference type="NCBI Taxonomy" id="6550"/>
    <lineage>
        <taxon>Eukaryota</taxon>
        <taxon>Metazoa</taxon>
        <taxon>Spiralia</taxon>
        <taxon>Lophotrochozoa</taxon>
        <taxon>Mollusca</taxon>
        <taxon>Bivalvia</taxon>
        <taxon>Autobranchia</taxon>
        <taxon>Pteriomorphia</taxon>
        <taxon>Mytilida</taxon>
        <taxon>Mytiloidea</taxon>
        <taxon>Mytilidae</taxon>
        <taxon>Mytilinae</taxon>
        <taxon>Mytilus</taxon>
    </lineage>
</organism>
<dbReference type="Proteomes" id="UP000683360">
    <property type="component" value="Unassembled WGS sequence"/>
</dbReference>
<keyword evidence="3 6" id="KW-1133">Transmembrane helix</keyword>
<evidence type="ECO:0000256" key="1">
    <source>
        <dbReference type="ARBA" id="ARBA00004370"/>
    </source>
</evidence>
<keyword evidence="2 6" id="KW-0812">Transmembrane</keyword>
<sequence length="271" mass="30217">MRVLEAPPIILRLQQLITRCRFITSLKRCNTLGTQWTMLHCGESLFYSQYGQLLQIKHYTWTPMDIAIWMDIIQSVTRPAERDEQICIIFDEMSIKERGTHLSIFDGQLSSGKPKYNFGQRSSASSLCSTGRYLTVKLEKENYKSTNFQFKLRILEESQTDGLINGLNGFVMSVGVIIAIIICVVVLITVFAVVIVCCCCKTGGISQSKGIKMNRQSGPQQGCSTQRPAPSAPPVQDYGHDGYHSVPIQDGEPPPAYSEQPPPYTTADIPS</sequence>
<comment type="caution">
    <text evidence="7">The sequence shown here is derived from an EMBL/GenBank/DDBJ whole genome shotgun (WGS) entry which is preliminary data.</text>
</comment>
<evidence type="ECO:0000256" key="5">
    <source>
        <dbReference type="SAM" id="MobiDB-lite"/>
    </source>
</evidence>
<evidence type="ECO:0000256" key="6">
    <source>
        <dbReference type="SAM" id="Phobius"/>
    </source>
</evidence>
<evidence type="ECO:0000256" key="3">
    <source>
        <dbReference type="ARBA" id="ARBA00022989"/>
    </source>
</evidence>
<gene>
    <name evidence="7" type="ORF">MEDL_7123</name>
</gene>
<comment type="subcellular location">
    <subcellularLocation>
        <location evidence="1">Membrane</location>
    </subcellularLocation>
</comment>
<dbReference type="AlphaFoldDB" id="A0A8S3QB50"/>
<dbReference type="GO" id="GO:0016020">
    <property type="term" value="C:membrane"/>
    <property type="evidence" value="ECO:0007669"/>
    <property type="project" value="UniProtKB-SubCell"/>
</dbReference>
<evidence type="ECO:0000256" key="2">
    <source>
        <dbReference type="ARBA" id="ARBA00022692"/>
    </source>
</evidence>
<name>A0A8S3QB50_MYTED</name>
<evidence type="ECO:0000256" key="4">
    <source>
        <dbReference type="ARBA" id="ARBA00023136"/>
    </source>
</evidence>
<dbReference type="InterPro" id="IPR026910">
    <property type="entry name" value="Shisa"/>
</dbReference>
<protein>
    <submittedName>
        <fullName evidence="7">Uncharacterized protein</fullName>
    </submittedName>
</protein>
<feature type="compositionally biased region" description="Pro residues" evidence="5">
    <location>
        <begin position="252"/>
        <end position="264"/>
    </location>
</feature>
<evidence type="ECO:0000313" key="7">
    <source>
        <dbReference type="EMBL" id="CAG2191915.1"/>
    </source>
</evidence>
<dbReference type="PANTHER" id="PTHR31395:SF23">
    <property type="entry name" value="GEO05642P1"/>
    <property type="match status" value="1"/>
</dbReference>
<reference evidence="7" key="1">
    <citation type="submission" date="2021-03" db="EMBL/GenBank/DDBJ databases">
        <authorList>
            <person name="Bekaert M."/>
        </authorList>
    </citation>
    <scope>NUCLEOTIDE SEQUENCE</scope>
</reference>
<feature type="compositionally biased region" description="Polar residues" evidence="5">
    <location>
        <begin position="210"/>
        <end position="228"/>
    </location>
</feature>
<dbReference type="OrthoDB" id="6128736at2759"/>
<dbReference type="PANTHER" id="PTHR31395">
    <property type="entry name" value="SHISA"/>
    <property type="match status" value="1"/>
</dbReference>
<accession>A0A8S3QB50</accession>